<name>A0A915JWV0_ROMCU</name>
<evidence type="ECO:0000313" key="3">
    <source>
        <dbReference type="WBParaSite" id="nRc.2.0.1.t30499-RA"/>
    </source>
</evidence>
<dbReference type="Proteomes" id="UP000887565">
    <property type="component" value="Unplaced"/>
</dbReference>
<dbReference type="AlphaFoldDB" id="A0A915JWV0"/>
<reference evidence="3" key="1">
    <citation type="submission" date="2022-11" db="UniProtKB">
        <authorList>
            <consortium name="WormBaseParasite"/>
        </authorList>
    </citation>
    <scope>IDENTIFICATION</scope>
</reference>
<accession>A0A915JWV0</accession>
<organism evidence="2 3">
    <name type="scientific">Romanomermis culicivorax</name>
    <name type="common">Nematode worm</name>
    <dbReference type="NCBI Taxonomy" id="13658"/>
    <lineage>
        <taxon>Eukaryota</taxon>
        <taxon>Metazoa</taxon>
        <taxon>Ecdysozoa</taxon>
        <taxon>Nematoda</taxon>
        <taxon>Enoplea</taxon>
        <taxon>Dorylaimia</taxon>
        <taxon>Mermithida</taxon>
        <taxon>Mermithoidea</taxon>
        <taxon>Mermithidae</taxon>
        <taxon>Romanomermis</taxon>
    </lineage>
</organism>
<feature type="region of interest" description="Disordered" evidence="1">
    <location>
        <begin position="1"/>
        <end position="24"/>
    </location>
</feature>
<protein>
    <submittedName>
        <fullName evidence="3">Uncharacterized protein</fullName>
    </submittedName>
</protein>
<sequence length="71" mass="8149">MVDHQADSNREVDMGGRCTSGQTKSDAGLKFKTWDVYLSQGKLEKLMRMVDQSCGKPGWNSNCWMEEYHMD</sequence>
<evidence type="ECO:0000313" key="2">
    <source>
        <dbReference type="Proteomes" id="UP000887565"/>
    </source>
</evidence>
<keyword evidence="2" id="KW-1185">Reference proteome</keyword>
<evidence type="ECO:0000256" key="1">
    <source>
        <dbReference type="SAM" id="MobiDB-lite"/>
    </source>
</evidence>
<dbReference type="WBParaSite" id="nRc.2.0.1.t30499-RA">
    <property type="protein sequence ID" value="nRc.2.0.1.t30499-RA"/>
    <property type="gene ID" value="nRc.2.0.1.g30499"/>
</dbReference>
<proteinExistence type="predicted"/>
<feature type="compositionally biased region" description="Basic and acidic residues" evidence="1">
    <location>
        <begin position="1"/>
        <end position="14"/>
    </location>
</feature>